<evidence type="ECO:0000256" key="3">
    <source>
        <dbReference type="ARBA" id="ARBA00022692"/>
    </source>
</evidence>
<dbReference type="AlphaFoldDB" id="A0A1J8QP84"/>
<evidence type="ECO:0000256" key="7">
    <source>
        <dbReference type="SAM" id="Phobius"/>
    </source>
</evidence>
<keyword evidence="3 7" id="KW-0812">Transmembrane</keyword>
<comment type="caution">
    <text evidence="8">The sequence shown here is derived from an EMBL/GenBank/DDBJ whole genome shotgun (WGS) entry which is preliminary data.</text>
</comment>
<protein>
    <recommendedName>
        <fullName evidence="10">Amino acid permease/ SLC12A domain-containing protein</fullName>
    </recommendedName>
</protein>
<proteinExistence type="predicted"/>
<evidence type="ECO:0000313" key="8">
    <source>
        <dbReference type="EMBL" id="OJA15345.1"/>
    </source>
</evidence>
<evidence type="ECO:0000256" key="2">
    <source>
        <dbReference type="ARBA" id="ARBA00022448"/>
    </source>
</evidence>
<feature type="compositionally biased region" description="Basic and acidic residues" evidence="6">
    <location>
        <begin position="552"/>
        <end position="565"/>
    </location>
</feature>
<dbReference type="PANTHER" id="PTHR45649:SF9">
    <property type="entry name" value="AMINO-ACID PERMEASE 2"/>
    <property type="match status" value="1"/>
</dbReference>
<dbReference type="Pfam" id="PF13520">
    <property type="entry name" value="AA_permease_2"/>
    <property type="match status" value="2"/>
</dbReference>
<evidence type="ECO:0008006" key="10">
    <source>
        <dbReference type="Google" id="ProtNLM"/>
    </source>
</evidence>
<dbReference type="EMBL" id="LVVM01003191">
    <property type="protein sequence ID" value="OJA15345.1"/>
    <property type="molecule type" value="Genomic_DNA"/>
</dbReference>
<feature type="transmembrane region" description="Helical" evidence="7">
    <location>
        <begin position="461"/>
        <end position="485"/>
    </location>
</feature>
<dbReference type="Proteomes" id="UP000183567">
    <property type="component" value="Unassembled WGS sequence"/>
</dbReference>
<comment type="subcellular location">
    <subcellularLocation>
        <location evidence="1">Membrane</location>
        <topology evidence="1">Multi-pass membrane protein</topology>
    </subcellularLocation>
</comment>
<dbReference type="GO" id="GO:0022857">
    <property type="term" value="F:transmembrane transporter activity"/>
    <property type="evidence" value="ECO:0007669"/>
    <property type="project" value="InterPro"/>
</dbReference>
<feature type="transmembrane region" description="Helical" evidence="7">
    <location>
        <begin position="105"/>
        <end position="122"/>
    </location>
</feature>
<keyword evidence="4 7" id="KW-1133">Transmembrane helix</keyword>
<keyword evidence="2" id="KW-0813">Transport</keyword>
<dbReference type="PIRSF" id="PIRSF006060">
    <property type="entry name" value="AA_transporter"/>
    <property type="match status" value="1"/>
</dbReference>
<feature type="transmembrane region" description="Helical" evidence="7">
    <location>
        <begin position="176"/>
        <end position="198"/>
    </location>
</feature>
<feature type="transmembrane region" description="Helical" evidence="7">
    <location>
        <begin position="25"/>
        <end position="45"/>
    </location>
</feature>
<dbReference type="Gene3D" id="1.20.1740.10">
    <property type="entry name" value="Amino acid/polyamine transporter I"/>
    <property type="match status" value="2"/>
</dbReference>
<evidence type="ECO:0000256" key="4">
    <source>
        <dbReference type="ARBA" id="ARBA00022989"/>
    </source>
</evidence>
<keyword evidence="5 7" id="KW-0472">Membrane</keyword>
<evidence type="ECO:0000256" key="1">
    <source>
        <dbReference type="ARBA" id="ARBA00004141"/>
    </source>
</evidence>
<feature type="transmembrane region" description="Helical" evidence="7">
    <location>
        <begin position="417"/>
        <end position="440"/>
    </location>
</feature>
<name>A0A1J8QP84_9AGAM</name>
<accession>A0A1J8QP84</accession>
<gene>
    <name evidence="8" type="ORF">AZE42_07551</name>
</gene>
<feature type="transmembrane region" description="Helical" evidence="7">
    <location>
        <begin position="393"/>
        <end position="411"/>
    </location>
</feature>
<feature type="transmembrane region" description="Helical" evidence="7">
    <location>
        <begin position="152"/>
        <end position="170"/>
    </location>
</feature>
<dbReference type="OrthoDB" id="10054429at2759"/>
<feature type="transmembrane region" description="Helical" evidence="7">
    <location>
        <begin position="497"/>
        <end position="515"/>
    </location>
</feature>
<dbReference type="GO" id="GO:0016020">
    <property type="term" value="C:membrane"/>
    <property type="evidence" value="ECO:0007669"/>
    <property type="project" value="UniProtKB-SubCell"/>
</dbReference>
<keyword evidence="9" id="KW-1185">Reference proteome</keyword>
<evidence type="ECO:0000256" key="5">
    <source>
        <dbReference type="ARBA" id="ARBA00023136"/>
    </source>
</evidence>
<sequence length="565" mass="61464">MSSFIDDDDHRLEALGYKPSFRREFSNLATISFAFSIMGVCSSIATTFNTPLLLGGPASVTWCWLVGSCMCFTLGSSIAEIVSAFPTCGGLYTASAQLCPKSHRAVVGWIVGWLNILGQVAGVSSTEFGLANMIWAAVSITSPTFQLTQGKTVGLFAGLLIVHGLLNSLATRHLAFATRGFVFVNLGATIVIIIVLLATTPRSEMHAANYVFGGQGIINQTGGWNTGIAFLLGLLSVQWTMTDYDATAHISYVFFLSVCPVNTSWITAKKFVVLLMQVCCIIAEHVICNSHILCSSTHCDIYCCHWDRNIGVAVECRPHTMFGTDRESPWNIRICILADYGSPHGHTSSSFHLGSYFYLTALQACSRTVYAFSRDHGLPDNGYFGHIAGSTRTPLRAIWFTTVLSILPGLLDLASPIAANAIFTLTAIALDLSYIIPIFLRRLYANHPEVNFRPGPFYMGPGLLGWAANVACISWTLFVCVIFSLPTVFPVTKDNMNYAAVITISVVVLSGIWYVTSAHRHYHGPTSNLDAETKARLESEKEGQPGVSSIIESEKDKVRTSLDSV</sequence>
<evidence type="ECO:0000256" key="6">
    <source>
        <dbReference type="SAM" id="MobiDB-lite"/>
    </source>
</evidence>
<dbReference type="PANTHER" id="PTHR45649">
    <property type="entry name" value="AMINO-ACID PERMEASE BAT1"/>
    <property type="match status" value="1"/>
</dbReference>
<feature type="transmembrane region" description="Helical" evidence="7">
    <location>
        <begin position="65"/>
        <end position="93"/>
    </location>
</feature>
<evidence type="ECO:0000313" key="9">
    <source>
        <dbReference type="Proteomes" id="UP000183567"/>
    </source>
</evidence>
<organism evidence="8 9">
    <name type="scientific">Rhizopogon vesiculosus</name>
    <dbReference type="NCBI Taxonomy" id="180088"/>
    <lineage>
        <taxon>Eukaryota</taxon>
        <taxon>Fungi</taxon>
        <taxon>Dikarya</taxon>
        <taxon>Basidiomycota</taxon>
        <taxon>Agaricomycotina</taxon>
        <taxon>Agaricomycetes</taxon>
        <taxon>Agaricomycetidae</taxon>
        <taxon>Boletales</taxon>
        <taxon>Suillineae</taxon>
        <taxon>Rhizopogonaceae</taxon>
        <taxon>Rhizopogon</taxon>
    </lineage>
</organism>
<dbReference type="InterPro" id="IPR002293">
    <property type="entry name" value="AA/rel_permease1"/>
</dbReference>
<reference evidence="8 9" key="1">
    <citation type="submission" date="2016-03" db="EMBL/GenBank/DDBJ databases">
        <title>Comparative genomics of the ectomycorrhizal sister species Rhizopogon vinicolor and Rhizopogon vesiculosus (Basidiomycota: Boletales) reveals a divergence of the mating type B locus.</title>
        <authorList>
            <person name="Mujic A.B."/>
            <person name="Kuo A."/>
            <person name="Tritt A."/>
            <person name="Lipzen A."/>
            <person name="Chen C."/>
            <person name="Johnson J."/>
            <person name="Sharma A."/>
            <person name="Barry K."/>
            <person name="Grigoriev I.V."/>
            <person name="Spatafora J.W."/>
        </authorList>
    </citation>
    <scope>NUCLEOTIDE SEQUENCE [LARGE SCALE GENOMIC DNA]</scope>
    <source>
        <strain evidence="8 9">AM-OR11-056</strain>
    </source>
</reference>
<dbReference type="STRING" id="180088.A0A1J8QP84"/>
<feature type="region of interest" description="Disordered" evidence="6">
    <location>
        <begin position="535"/>
        <end position="565"/>
    </location>
</feature>